<reference evidence="1" key="1">
    <citation type="submission" date="2022-08" db="EMBL/GenBank/DDBJ databases">
        <title>Genome Sequence of Pycnoporus sanguineus.</title>
        <authorList>
            <person name="Buettner E."/>
        </authorList>
    </citation>
    <scope>NUCLEOTIDE SEQUENCE</scope>
    <source>
        <strain evidence="1">CG-C14</strain>
    </source>
</reference>
<dbReference type="Proteomes" id="UP001144978">
    <property type="component" value="Unassembled WGS sequence"/>
</dbReference>
<comment type="caution">
    <text evidence="1">The sequence shown here is derived from an EMBL/GenBank/DDBJ whole genome shotgun (WGS) entry which is preliminary data.</text>
</comment>
<keyword evidence="2" id="KW-1185">Reference proteome</keyword>
<gene>
    <name evidence="1" type="ORF">NUW54_g9742</name>
</gene>
<sequence>MSRSEQPYQLRAREFVELHDQVQRIEKPLSNLLVDLCIPPALATLILDTRVDENWIPAITEFERKLDTLKVRVRVKAARDLSEVAEGLRIVAATKLRTFFLSLLEPIKSNRFTFFLQRHAPNVAHEIQRTYAATVRTYYETGFRRYLRGLSWIKARTVEKSDTIVSGAGEAPDLEPDPARLSYAHVEGPSVIMAYMADNKNHKEPLEALVRSALLVLMDNATAEYSFITTFFANEPRPALHSKDSSGSVMSPTLLSPTQGEFDEIRSNPGSDFGGESVAPRRRLTSITSVMSAGAGAPEQPNAKEELAALNALWKQVMDPVLEYCQVS</sequence>
<protein>
    <submittedName>
        <fullName evidence="1">Uncharacterized protein</fullName>
    </submittedName>
</protein>
<evidence type="ECO:0000313" key="2">
    <source>
        <dbReference type="Proteomes" id="UP001144978"/>
    </source>
</evidence>
<name>A0ACC1P538_9APHY</name>
<organism evidence="1 2">
    <name type="scientific">Trametes sanguinea</name>
    <dbReference type="NCBI Taxonomy" id="158606"/>
    <lineage>
        <taxon>Eukaryota</taxon>
        <taxon>Fungi</taxon>
        <taxon>Dikarya</taxon>
        <taxon>Basidiomycota</taxon>
        <taxon>Agaricomycotina</taxon>
        <taxon>Agaricomycetes</taxon>
        <taxon>Polyporales</taxon>
        <taxon>Polyporaceae</taxon>
        <taxon>Trametes</taxon>
    </lineage>
</organism>
<evidence type="ECO:0000313" key="1">
    <source>
        <dbReference type="EMBL" id="KAJ2986509.1"/>
    </source>
</evidence>
<proteinExistence type="predicted"/>
<dbReference type="EMBL" id="JANSHE010003338">
    <property type="protein sequence ID" value="KAJ2986509.1"/>
    <property type="molecule type" value="Genomic_DNA"/>
</dbReference>
<accession>A0ACC1P538</accession>